<gene>
    <name evidence="1" type="ordered locus">CLOAM1788</name>
</gene>
<dbReference type="Gene3D" id="1.25.40.10">
    <property type="entry name" value="Tetratricopeptide repeat domain"/>
    <property type="match status" value="1"/>
</dbReference>
<reference evidence="1 2" key="1">
    <citation type="journal article" date="2008" name="J. Bacteriol.">
        <title>'Candidatus Cloacamonas acidaminovorans': genome sequence reconstruction provides a first glimpse of a new bacterial division.</title>
        <authorList>
            <person name="Pelletier E."/>
            <person name="Kreimeyer A."/>
            <person name="Bocs S."/>
            <person name="Rouy Z."/>
            <person name="Gyapay G."/>
            <person name="Chouari R."/>
            <person name="Riviere D."/>
            <person name="Ganesan A."/>
            <person name="Daegelen P."/>
            <person name="Sghir A."/>
            <person name="Cohen G.N."/>
            <person name="Medigue C."/>
            <person name="Weissenbach J."/>
            <person name="Le Paslier D."/>
        </authorList>
    </citation>
    <scope>NUCLEOTIDE SEQUENCE [LARGE SCALE GENOMIC DNA]</scope>
    <source>
        <strain evidence="2">Evry</strain>
    </source>
</reference>
<evidence type="ECO:0000313" key="2">
    <source>
        <dbReference type="Proteomes" id="UP000002019"/>
    </source>
</evidence>
<dbReference type="HOGENOM" id="CLU_688301_0_0_0"/>
<dbReference type="OrthoDB" id="7185608at2"/>
<organism evidence="1 2">
    <name type="scientific">Cloacimonas acidaminovorans (strain Evry)</name>
    <dbReference type="NCBI Taxonomy" id="459349"/>
    <lineage>
        <taxon>Bacteria</taxon>
        <taxon>Pseudomonadati</taxon>
        <taxon>Candidatus Cloacimonadota</taxon>
        <taxon>Candidatus Cloacimonadia</taxon>
        <taxon>Candidatus Cloacimonadales</taxon>
        <taxon>Candidatus Cloacimonadaceae</taxon>
        <taxon>Candidatus Cloacimonas</taxon>
    </lineage>
</organism>
<dbReference type="RefSeq" id="WP_015425480.1">
    <property type="nucleotide sequence ID" value="NC_020449.1"/>
</dbReference>
<proteinExistence type="predicted"/>
<protein>
    <submittedName>
        <fullName evidence="1">Uncharacterized protein</fullName>
    </submittedName>
</protein>
<dbReference type="SUPFAM" id="SSF48452">
    <property type="entry name" value="TPR-like"/>
    <property type="match status" value="1"/>
</dbReference>
<sequence>MRYFWLILLIIPCLLFSEDIVTLPFNLISTAYNNMLTGNYEIAEKQYQQLTILYPQERSGWEGLLWSQNAQGKFHKSLKTFSNAKTKLPELDGIYNYYAFALYQQNRLPEARYYYKQALDNMPANPLANQVSCEGLAYTYLALDNYPKAQKYFSKAAFISGRQMSAIKPSFNSTVYYKVPGTEKNAYGFRQSAKYKCAELKLNYEYFQLDNAFFRDLYKADFTYQFIPLEVGINGSYLSGEDARVYPAWQLGMELCPKLYPGKIVLNPELFVSFSHYPRFDVQQISLQPQVLWRDFYFSYALHSAFMDNEPAETDSVHFAQQFCLTKSLPYSFELGFHYGAGNDTWIIDNSGVIIDTFNQNGSYYGISLGKEFFKHLYLYGYYQKWDSEDLFYFSLSGYY</sequence>
<dbReference type="EMBL" id="CU466930">
    <property type="protein sequence ID" value="CAO81622.1"/>
    <property type="molecule type" value="Genomic_DNA"/>
</dbReference>
<dbReference type="KEGG" id="caci:CLOAM1788"/>
<dbReference type="InterPro" id="IPR011990">
    <property type="entry name" value="TPR-like_helical_dom_sf"/>
</dbReference>
<keyword evidence="2" id="KW-1185">Reference proteome</keyword>
<dbReference type="Proteomes" id="UP000002019">
    <property type="component" value="Chromosome"/>
</dbReference>
<dbReference type="eggNOG" id="COG0457">
    <property type="taxonomic scope" value="Bacteria"/>
</dbReference>
<name>B0VJG2_CLOAI</name>
<dbReference type="STRING" id="459349.CLOAM1788"/>
<accession>B0VJG2</accession>
<dbReference type="AlphaFoldDB" id="B0VJG2"/>
<evidence type="ECO:0000313" key="1">
    <source>
        <dbReference type="EMBL" id="CAO81622.1"/>
    </source>
</evidence>